<dbReference type="EMBL" id="QRHZ01000003">
    <property type="protein sequence ID" value="RHG18023.1"/>
    <property type="molecule type" value="Genomic_DNA"/>
</dbReference>
<comment type="caution">
    <text evidence="4">Lacks conserved residue(s) required for the propagation of feature annotation.</text>
</comment>
<feature type="short sequence motif" description="DGA/G" evidence="4">
    <location>
        <begin position="158"/>
        <end position="160"/>
    </location>
</feature>
<dbReference type="Proteomes" id="UP000285897">
    <property type="component" value="Unassembled WGS sequence"/>
</dbReference>
<name>A0A3E4FK94_9FIRM</name>
<dbReference type="Proteomes" id="UP000285839">
    <property type="component" value="Unassembled WGS sequence"/>
</dbReference>
<keyword evidence="1 4" id="KW-0378">Hydrolase</keyword>
<keyword evidence="2 4" id="KW-0442">Lipid degradation</keyword>
<evidence type="ECO:0000313" key="10">
    <source>
        <dbReference type="EMBL" id="RHE75839.1"/>
    </source>
</evidence>
<evidence type="ECO:0000256" key="1">
    <source>
        <dbReference type="ARBA" id="ARBA00022801"/>
    </source>
</evidence>
<gene>
    <name evidence="14" type="ORF">DW021_12710</name>
    <name evidence="13" type="ORF">DW040_08840</name>
    <name evidence="12" type="ORF">DW222_06420</name>
    <name evidence="11" type="ORF">DW272_08435</name>
    <name evidence="10" type="ORF">DW723_07405</name>
    <name evidence="9" type="ORF">DWX77_03180</name>
    <name evidence="8" type="ORF">DWY46_17140</name>
    <name evidence="7" type="ORF">DWZ12_01935</name>
    <name evidence="6" type="ORF">DXB38_11625</name>
</gene>
<dbReference type="CDD" id="cd07208">
    <property type="entry name" value="Pat_hypo_Ecoli_yjju_like"/>
    <property type="match status" value="1"/>
</dbReference>
<evidence type="ECO:0000313" key="11">
    <source>
        <dbReference type="EMBL" id="RHG18023.1"/>
    </source>
</evidence>
<feature type="domain" description="PNPLA" evidence="5">
    <location>
        <begin position="5"/>
        <end position="171"/>
    </location>
</feature>
<evidence type="ECO:0000313" key="14">
    <source>
        <dbReference type="EMBL" id="RHL45328.1"/>
    </source>
</evidence>
<evidence type="ECO:0000256" key="4">
    <source>
        <dbReference type="PROSITE-ProRule" id="PRU01161"/>
    </source>
</evidence>
<sequence>MKTGLVLEGGAMRGIYTAGVLDVFLEQGIHFDGVNGVSAGALHGCSFVSGQKGRSLRYIKKYRNDKHFMSWWSFLHTGEVVGRQFCYHDIPERLDPFDYEAFIESDTAFYATCTNVETGKAEYIKITDMMTQIDAMRASASMPYVSKIVNYKGMKLLDGGCADSIPVEAFKRMGYDRIVVVLTRETGFVKKPENTKMAEIRYHKYPEFVHTLQNRHNVYNHSLDVIKELERKGEVFVIQPDKKLDISRMENNLEVIQQAYDMGEKDAHIRMKALKDWMNLPEV</sequence>
<dbReference type="Proteomes" id="UP000261105">
    <property type="component" value="Unassembled WGS sequence"/>
</dbReference>
<dbReference type="AlphaFoldDB" id="A0A3E4FK94"/>
<dbReference type="PANTHER" id="PTHR14226:SF25">
    <property type="entry name" value="PHOSPHOESTERASE"/>
    <property type="match status" value="1"/>
</dbReference>
<dbReference type="InterPro" id="IPR045943">
    <property type="entry name" value="DUF6363"/>
</dbReference>
<feature type="active site" description="Proton acceptor" evidence="4">
    <location>
        <position position="158"/>
    </location>
</feature>
<evidence type="ECO:0000313" key="7">
    <source>
        <dbReference type="EMBL" id="RGQ07209.1"/>
    </source>
</evidence>
<dbReference type="EMBL" id="QROE01000003">
    <property type="protein sequence ID" value="RHK95897.1"/>
    <property type="molecule type" value="Genomic_DNA"/>
</dbReference>
<dbReference type="GO" id="GO:0016042">
    <property type="term" value="P:lipid catabolic process"/>
    <property type="evidence" value="ECO:0007669"/>
    <property type="project" value="UniProtKB-UniRule"/>
</dbReference>
<dbReference type="EMBL" id="QRVV01000005">
    <property type="protein sequence ID" value="RGS75626.1"/>
    <property type="molecule type" value="Genomic_DNA"/>
</dbReference>
<dbReference type="Proteomes" id="UP000284267">
    <property type="component" value="Unassembled WGS sequence"/>
</dbReference>
<dbReference type="Pfam" id="PF01734">
    <property type="entry name" value="Patatin"/>
    <property type="match status" value="1"/>
</dbReference>
<evidence type="ECO:0000313" key="19">
    <source>
        <dbReference type="Proteomes" id="UP000284220"/>
    </source>
</evidence>
<evidence type="ECO:0000313" key="23">
    <source>
        <dbReference type="Proteomes" id="UP000285897"/>
    </source>
</evidence>
<dbReference type="EMBL" id="QSKO01000008">
    <property type="protein sequence ID" value="RHE75839.1"/>
    <property type="molecule type" value="Genomic_DNA"/>
</dbReference>
<dbReference type="InterPro" id="IPR002641">
    <property type="entry name" value="PNPLA_dom"/>
</dbReference>
<dbReference type="EMBL" id="QRUH01000019">
    <property type="protein sequence ID" value="RGR45429.1"/>
    <property type="molecule type" value="Genomic_DNA"/>
</dbReference>
<dbReference type="Proteomes" id="UP000283928">
    <property type="component" value="Unassembled WGS sequence"/>
</dbReference>
<feature type="active site" description="Nucleophile" evidence="4">
    <location>
        <position position="38"/>
    </location>
</feature>
<evidence type="ECO:0000313" key="17">
    <source>
        <dbReference type="Proteomes" id="UP000283928"/>
    </source>
</evidence>
<dbReference type="PANTHER" id="PTHR14226">
    <property type="entry name" value="NEUROPATHY TARGET ESTERASE/SWISS CHEESE D.MELANOGASTER"/>
    <property type="match status" value="1"/>
</dbReference>
<evidence type="ECO:0000313" key="16">
    <source>
        <dbReference type="Proteomes" id="UP000283585"/>
    </source>
</evidence>
<evidence type="ECO:0000313" key="12">
    <source>
        <dbReference type="EMBL" id="RHH19598.1"/>
    </source>
</evidence>
<dbReference type="EMBL" id="QRJH01000003">
    <property type="protein sequence ID" value="RHH19598.1"/>
    <property type="molecule type" value="Genomic_DNA"/>
</dbReference>
<evidence type="ECO:0000256" key="2">
    <source>
        <dbReference type="ARBA" id="ARBA00022963"/>
    </source>
</evidence>
<evidence type="ECO:0000313" key="21">
    <source>
        <dbReference type="Proteomes" id="UP000284267"/>
    </source>
</evidence>
<protein>
    <submittedName>
        <fullName evidence="7">Patatin family protein</fullName>
    </submittedName>
</protein>
<dbReference type="Gene3D" id="3.40.1090.10">
    <property type="entry name" value="Cytosolic phospholipase A2 catalytic domain"/>
    <property type="match status" value="2"/>
</dbReference>
<dbReference type="Proteomes" id="UP000284024">
    <property type="component" value="Unassembled WGS sequence"/>
</dbReference>
<accession>A0A3E4FK94</accession>
<dbReference type="Proteomes" id="UP000284220">
    <property type="component" value="Unassembled WGS sequence"/>
</dbReference>
<dbReference type="InterPro" id="IPR037483">
    <property type="entry name" value="YjjU-like"/>
</dbReference>
<evidence type="ECO:0000313" key="8">
    <source>
        <dbReference type="EMBL" id="RGR45429.1"/>
    </source>
</evidence>
<keyword evidence="3 4" id="KW-0443">Lipid metabolism</keyword>
<dbReference type="EMBL" id="QSUZ01000016">
    <property type="protein sequence ID" value="RGN86958.1"/>
    <property type="molecule type" value="Genomic_DNA"/>
</dbReference>
<evidence type="ECO:0000313" key="9">
    <source>
        <dbReference type="EMBL" id="RGS75626.1"/>
    </source>
</evidence>
<organism evidence="7 16">
    <name type="scientific">Blautia obeum</name>
    <dbReference type="NCBI Taxonomy" id="40520"/>
    <lineage>
        <taxon>Bacteria</taxon>
        <taxon>Bacillati</taxon>
        <taxon>Bacillota</taxon>
        <taxon>Clostridia</taxon>
        <taxon>Lachnospirales</taxon>
        <taxon>Lachnospiraceae</taxon>
        <taxon>Blautia</taxon>
    </lineage>
</organism>
<evidence type="ECO:0000313" key="13">
    <source>
        <dbReference type="EMBL" id="RHK95897.1"/>
    </source>
</evidence>
<dbReference type="PROSITE" id="PS51635">
    <property type="entry name" value="PNPLA"/>
    <property type="match status" value="1"/>
</dbReference>
<dbReference type="InterPro" id="IPR050301">
    <property type="entry name" value="NTE"/>
</dbReference>
<evidence type="ECO:0000313" key="18">
    <source>
        <dbReference type="Proteomes" id="UP000284024"/>
    </source>
</evidence>
<reference evidence="15 16" key="1">
    <citation type="submission" date="2018-08" db="EMBL/GenBank/DDBJ databases">
        <title>A genome reference for cultivated species of the human gut microbiota.</title>
        <authorList>
            <person name="Zou Y."/>
            <person name="Xue W."/>
            <person name="Luo G."/>
        </authorList>
    </citation>
    <scope>NUCLEOTIDE SEQUENCE [LARGE SCALE GENOMIC DNA]</scope>
    <source>
        <strain evidence="9 20">AF21-24</strain>
        <strain evidence="8 22">AF25-21</strain>
        <strain evidence="7 16">AF29-2BH</strain>
        <strain evidence="14 23">AF37-6AC</strain>
        <strain evidence="13 21">AF39-4</strain>
        <strain evidence="12 18">AM18-2AC</strain>
        <strain evidence="11 19">AM22-9LB</strain>
        <strain evidence="10 17">AM27-32LB</strain>
        <strain evidence="6 15">OM03-6</strain>
    </source>
</reference>
<dbReference type="InterPro" id="IPR016035">
    <property type="entry name" value="Acyl_Trfase/lysoPLipase"/>
</dbReference>
<dbReference type="EMBL" id="QRSS01000002">
    <property type="protein sequence ID" value="RGQ07209.1"/>
    <property type="molecule type" value="Genomic_DNA"/>
</dbReference>
<proteinExistence type="predicted"/>
<comment type="caution">
    <text evidence="7">The sequence shown here is derived from an EMBL/GenBank/DDBJ whole genome shotgun (WGS) entry which is preliminary data.</text>
</comment>
<dbReference type="RefSeq" id="WP_022388105.1">
    <property type="nucleotide sequence ID" value="NZ_CABJDZ010000003.1"/>
</dbReference>
<evidence type="ECO:0000256" key="3">
    <source>
        <dbReference type="ARBA" id="ARBA00023098"/>
    </source>
</evidence>
<evidence type="ECO:0000313" key="20">
    <source>
        <dbReference type="Proteomes" id="UP000284242"/>
    </source>
</evidence>
<feature type="short sequence motif" description="GXSXG" evidence="4">
    <location>
        <begin position="36"/>
        <end position="40"/>
    </location>
</feature>
<dbReference type="Pfam" id="PF19890">
    <property type="entry name" value="DUF6363"/>
    <property type="match status" value="1"/>
</dbReference>
<evidence type="ECO:0000259" key="5">
    <source>
        <dbReference type="PROSITE" id="PS51635"/>
    </source>
</evidence>
<evidence type="ECO:0000313" key="22">
    <source>
        <dbReference type="Proteomes" id="UP000285839"/>
    </source>
</evidence>
<evidence type="ECO:0000313" key="15">
    <source>
        <dbReference type="Proteomes" id="UP000261105"/>
    </source>
</evidence>
<evidence type="ECO:0000313" key="6">
    <source>
        <dbReference type="EMBL" id="RGN86958.1"/>
    </source>
</evidence>
<dbReference type="EMBL" id="QROS01000010">
    <property type="protein sequence ID" value="RHL45328.1"/>
    <property type="molecule type" value="Genomic_DNA"/>
</dbReference>
<dbReference type="Proteomes" id="UP000284242">
    <property type="component" value="Unassembled WGS sequence"/>
</dbReference>
<dbReference type="SUPFAM" id="SSF52151">
    <property type="entry name" value="FabD/lysophospholipase-like"/>
    <property type="match status" value="1"/>
</dbReference>
<dbReference type="GO" id="GO:0016787">
    <property type="term" value="F:hydrolase activity"/>
    <property type="evidence" value="ECO:0007669"/>
    <property type="project" value="UniProtKB-UniRule"/>
</dbReference>
<dbReference type="Proteomes" id="UP000283585">
    <property type="component" value="Unassembled WGS sequence"/>
</dbReference>